<reference evidence="1" key="1">
    <citation type="submission" date="2018-01" db="EMBL/GenBank/DDBJ databases">
        <authorList>
            <person name="Mao J.F."/>
        </authorList>
    </citation>
    <scope>NUCLEOTIDE SEQUENCE</scope>
    <source>
        <strain evidence="1">Huo1</strain>
        <tissue evidence="1">Leaf</tissue>
    </source>
</reference>
<proteinExistence type="predicted"/>
<name>A0A8X8ZA35_SALSN</name>
<reference evidence="1" key="2">
    <citation type="submission" date="2020-08" db="EMBL/GenBank/DDBJ databases">
        <title>Plant Genome Project.</title>
        <authorList>
            <person name="Zhang R.-G."/>
        </authorList>
    </citation>
    <scope>NUCLEOTIDE SEQUENCE</scope>
    <source>
        <strain evidence="1">Huo1</strain>
        <tissue evidence="1">Leaf</tissue>
    </source>
</reference>
<organism evidence="1">
    <name type="scientific">Salvia splendens</name>
    <name type="common">Scarlet sage</name>
    <dbReference type="NCBI Taxonomy" id="180675"/>
    <lineage>
        <taxon>Eukaryota</taxon>
        <taxon>Viridiplantae</taxon>
        <taxon>Streptophyta</taxon>
        <taxon>Embryophyta</taxon>
        <taxon>Tracheophyta</taxon>
        <taxon>Spermatophyta</taxon>
        <taxon>Magnoliopsida</taxon>
        <taxon>eudicotyledons</taxon>
        <taxon>Gunneridae</taxon>
        <taxon>Pentapetalae</taxon>
        <taxon>asterids</taxon>
        <taxon>lamiids</taxon>
        <taxon>Lamiales</taxon>
        <taxon>Lamiaceae</taxon>
        <taxon>Nepetoideae</taxon>
        <taxon>Mentheae</taxon>
        <taxon>Salviinae</taxon>
        <taxon>Salvia</taxon>
        <taxon>Salvia subgen. Calosphace</taxon>
        <taxon>core Calosphace</taxon>
    </lineage>
</organism>
<gene>
    <name evidence="1" type="ORF">SASPL_143513</name>
</gene>
<keyword evidence="2" id="KW-1185">Reference proteome</keyword>
<comment type="caution">
    <text evidence="1">The sequence shown here is derived from an EMBL/GenBank/DDBJ whole genome shotgun (WGS) entry which is preliminary data.</text>
</comment>
<sequence>MRSGLVIACLFSSEEQITISRLLKLLDNEKPDIELTPPDEDCLYTYSRLKDLDPVATNRIHPNDQRKIKQYLTLSSSKFPKLLELKISRVACMPRAAQRKYPPYLKLREAVEKVKLNTRRLVRRQKRRIGRLQMLFGWNIHFVDVTSCLQGASDNSWSVKVWNHQLTSSNLSLIHLPAQKLPKEMSKRPNWLIETFGLNTFVKHAAIGSLEVLMSGSNTDKGAATGNELHG</sequence>
<dbReference type="AlphaFoldDB" id="A0A8X8ZA35"/>
<protein>
    <submittedName>
        <fullName evidence="1">Uncharacterized protein</fullName>
    </submittedName>
</protein>
<dbReference type="Gene3D" id="1.10.20.140">
    <property type="match status" value="1"/>
</dbReference>
<accession>A0A8X8ZA35</accession>
<dbReference type="Proteomes" id="UP000298416">
    <property type="component" value="Unassembled WGS sequence"/>
</dbReference>
<evidence type="ECO:0000313" key="2">
    <source>
        <dbReference type="Proteomes" id="UP000298416"/>
    </source>
</evidence>
<evidence type="ECO:0000313" key="1">
    <source>
        <dbReference type="EMBL" id="KAG6397346.1"/>
    </source>
</evidence>
<dbReference type="EMBL" id="PNBA02000016">
    <property type="protein sequence ID" value="KAG6397346.1"/>
    <property type="molecule type" value="Genomic_DNA"/>
</dbReference>